<reference evidence="9" key="1">
    <citation type="journal article" date="2019" name="Int. J. Syst. Evol. Microbiol.">
        <title>The Global Catalogue of Microorganisms (GCM) 10K type strain sequencing project: providing services to taxonomists for standard genome sequencing and annotation.</title>
        <authorList>
            <consortium name="The Broad Institute Genomics Platform"/>
            <consortium name="The Broad Institute Genome Sequencing Center for Infectious Disease"/>
            <person name="Wu L."/>
            <person name="Ma J."/>
        </authorList>
    </citation>
    <scope>NUCLEOTIDE SEQUENCE [LARGE SCALE GENOMIC DNA]</scope>
    <source>
        <strain evidence="9">CGMCC 1.10130</strain>
    </source>
</reference>
<evidence type="ECO:0000256" key="4">
    <source>
        <dbReference type="ARBA" id="ARBA00023306"/>
    </source>
</evidence>
<keyword evidence="4 5" id="KW-0131">Cell cycle</keyword>
<keyword evidence="3 5" id="KW-0238">DNA-binding</keyword>
<feature type="domain" description="HTH tetR-type" evidence="7">
    <location>
        <begin position="17"/>
        <end position="77"/>
    </location>
</feature>
<name>A0A8J2UB15_9GAMM</name>
<dbReference type="GO" id="GO:0043565">
    <property type="term" value="F:sequence-specific DNA binding"/>
    <property type="evidence" value="ECO:0007669"/>
    <property type="project" value="UniProtKB-UniRule"/>
</dbReference>
<sequence>MSETKAPSETQAPEPKMNRREHILQCLAQMLETSPGQRITTAKLAAEVGVSEAALYRHFPSKARMFEGLIEFIEESILSRINLILSEQKDTIQRCQLILQLVLTFAERNPGITRLMNGDALMGENERLRARIHALFEKIQTHIKQALREKALREGIGFRLDEGMLANLLLAYAEGRISQYVRSDFKVPPTQDFNEQWAFMRQQLLQS</sequence>
<evidence type="ECO:0000256" key="2">
    <source>
        <dbReference type="ARBA" id="ARBA00022618"/>
    </source>
</evidence>
<dbReference type="Gene3D" id="1.10.357.10">
    <property type="entry name" value="Tetracycline Repressor, domain 2"/>
    <property type="match status" value="1"/>
</dbReference>
<dbReference type="InterPro" id="IPR023769">
    <property type="entry name" value="NO_SlmA"/>
</dbReference>
<evidence type="ECO:0000256" key="5">
    <source>
        <dbReference type="HAMAP-Rule" id="MF_01839"/>
    </source>
</evidence>
<dbReference type="GO" id="GO:0005737">
    <property type="term" value="C:cytoplasm"/>
    <property type="evidence" value="ECO:0007669"/>
    <property type="project" value="UniProtKB-UniRule"/>
</dbReference>
<keyword evidence="2 5" id="KW-0132">Cell division</keyword>
<dbReference type="HAMAP" id="MF_01839">
    <property type="entry name" value="NO_factor_SlmA"/>
    <property type="match status" value="1"/>
</dbReference>
<feature type="DNA-binding region" description="H-T-H motif" evidence="6">
    <location>
        <begin position="40"/>
        <end position="59"/>
    </location>
</feature>
<keyword evidence="1 5" id="KW-0963">Cytoplasm</keyword>
<gene>
    <name evidence="5 8" type="primary">slmA</name>
    <name evidence="8" type="ORF">GCM10011369_36250</name>
</gene>
<dbReference type="GO" id="GO:0010974">
    <property type="term" value="P:negative regulation of division septum assembly"/>
    <property type="evidence" value="ECO:0007669"/>
    <property type="project" value="InterPro"/>
</dbReference>
<dbReference type="PANTHER" id="PTHR43479:SF11">
    <property type="entry name" value="ACREF_ENVCD OPERON REPRESSOR-RELATED"/>
    <property type="match status" value="1"/>
</dbReference>
<evidence type="ECO:0000259" key="7">
    <source>
        <dbReference type="PROSITE" id="PS50977"/>
    </source>
</evidence>
<dbReference type="InterPro" id="IPR050624">
    <property type="entry name" value="HTH-type_Tx_Regulator"/>
</dbReference>
<dbReference type="SUPFAM" id="SSF46689">
    <property type="entry name" value="Homeodomain-like"/>
    <property type="match status" value="1"/>
</dbReference>
<evidence type="ECO:0000256" key="1">
    <source>
        <dbReference type="ARBA" id="ARBA00022490"/>
    </source>
</evidence>
<dbReference type="Pfam" id="PF00440">
    <property type="entry name" value="TetR_N"/>
    <property type="match status" value="1"/>
</dbReference>
<organism evidence="8 9">
    <name type="scientific">Neiella marina</name>
    <dbReference type="NCBI Taxonomy" id="508461"/>
    <lineage>
        <taxon>Bacteria</taxon>
        <taxon>Pseudomonadati</taxon>
        <taxon>Pseudomonadota</taxon>
        <taxon>Gammaproteobacteria</taxon>
        <taxon>Alteromonadales</taxon>
        <taxon>Echinimonadaceae</taxon>
        <taxon>Neiella</taxon>
    </lineage>
</organism>
<dbReference type="RefSeq" id="WP_087507674.1">
    <property type="nucleotide sequence ID" value="NZ_BMDX01000034.1"/>
</dbReference>
<proteinExistence type="inferred from homology"/>
<evidence type="ECO:0000313" key="9">
    <source>
        <dbReference type="Proteomes" id="UP000619743"/>
    </source>
</evidence>
<evidence type="ECO:0000256" key="6">
    <source>
        <dbReference type="PROSITE-ProRule" id="PRU00335"/>
    </source>
</evidence>
<comment type="similarity">
    <text evidence="5">Belongs to the nucleoid occlusion factor SlmA family.</text>
</comment>
<keyword evidence="9" id="KW-1185">Reference proteome</keyword>
<dbReference type="EMBL" id="BMDX01000034">
    <property type="protein sequence ID" value="GGA90898.1"/>
    <property type="molecule type" value="Genomic_DNA"/>
</dbReference>
<comment type="subcellular location">
    <subcellularLocation>
        <location evidence="5">Cytoplasm</location>
        <location evidence="5">Nucleoid</location>
    </subcellularLocation>
</comment>
<dbReference type="GO" id="GO:0051301">
    <property type="term" value="P:cell division"/>
    <property type="evidence" value="ECO:0007669"/>
    <property type="project" value="UniProtKB-KW"/>
</dbReference>
<protein>
    <recommendedName>
        <fullName evidence="5">Nucleoid occlusion factor SlmA</fullName>
    </recommendedName>
</protein>
<dbReference type="Pfam" id="PF22276">
    <property type="entry name" value="SlmA-like_C"/>
    <property type="match status" value="1"/>
</dbReference>
<dbReference type="SUPFAM" id="SSF48498">
    <property type="entry name" value="Tetracyclin repressor-like, C-terminal domain"/>
    <property type="match status" value="1"/>
</dbReference>
<dbReference type="InterPro" id="IPR054580">
    <property type="entry name" value="SlmA-like_C"/>
</dbReference>
<dbReference type="AlphaFoldDB" id="A0A8J2UB15"/>
<evidence type="ECO:0000256" key="3">
    <source>
        <dbReference type="ARBA" id="ARBA00023125"/>
    </source>
</evidence>
<dbReference type="PANTHER" id="PTHR43479">
    <property type="entry name" value="ACREF/ENVCD OPERON REPRESSOR-RELATED"/>
    <property type="match status" value="1"/>
</dbReference>
<comment type="caution">
    <text evidence="8">The sequence shown here is derived from an EMBL/GenBank/DDBJ whole genome shotgun (WGS) entry which is preliminary data.</text>
</comment>
<dbReference type="InterPro" id="IPR001647">
    <property type="entry name" value="HTH_TetR"/>
</dbReference>
<dbReference type="GO" id="GO:0043590">
    <property type="term" value="C:bacterial nucleoid"/>
    <property type="evidence" value="ECO:0007669"/>
    <property type="project" value="UniProtKB-UniRule"/>
</dbReference>
<dbReference type="NCBIfam" id="NF007015">
    <property type="entry name" value="PRK09480.1"/>
    <property type="match status" value="1"/>
</dbReference>
<comment type="function">
    <text evidence="5">Required for nucleoid occlusion (NO) phenomenon, which prevents Z-ring formation and cell division over the nucleoid. Acts as a DNA-associated cell division inhibitor that binds simultaneously chromosomal DNA and FtsZ, and disrupts the assembly of FtsZ polymers. SlmA-DNA-binding sequences (SBS) are dispersed on non-Ter regions of the chromosome, preventing FtsZ polymerization at these regions.</text>
</comment>
<dbReference type="PROSITE" id="PS50977">
    <property type="entry name" value="HTH_TETR_2"/>
    <property type="match status" value="1"/>
</dbReference>
<accession>A0A8J2UB15</accession>
<evidence type="ECO:0000313" key="8">
    <source>
        <dbReference type="EMBL" id="GGA90898.1"/>
    </source>
</evidence>
<dbReference type="InterPro" id="IPR036271">
    <property type="entry name" value="Tet_transcr_reg_TetR-rel_C_sf"/>
</dbReference>
<dbReference type="InterPro" id="IPR009057">
    <property type="entry name" value="Homeodomain-like_sf"/>
</dbReference>
<dbReference type="OrthoDB" id="9179041at2"/>
<dbReference type="Proteomes" id="UP000619743">
    <property type="component" value="Unassembled WGS sequence"/>
</dbReference>
<comment type="subunit">
    <text evidence="5">Homodimer. Interacts with FtsZ.</text>
</comment>